<dbReference type="PANTHER" id="PTHR45932">
    <property type="entry name" value="PATELLIN-1"/>
    <property type="match status" value="1"/>
</dbReference>
<name>A0A8H7D2Q8_9AGAR</name>
<dbReference type="PANTHER" id="PTHR45932:SF17">
    <property type="entry name" value="CELLULAR RETINALDEHYDE-BINDING_TRIPLE FUNCTION DOMAIN-CONTAINING PROTEIN"/>
    <property type="match status" value="1"/>
</dbReference>
<dbReference type="GO" id="GO:0008289">
    <property type="term" value="F:lipid binding"/>
    <property type="evidence" value="ECO:0007669"/>
    <property type="project" value="InterPro"/>
</dbReference>
<dbReference type="SUPFAM" id="SSF52087">
    <property type="entry name" value="CRAL/TRIO domain"/>
    <property type="match status" value="1"/>
</dbReference>
<sequence>MSETPGPAAEPAPTSAAAPPAPTPTVPADPAPAAAPTAAPAMTTSAIDTPPPPQPGATPVPPSAPAATAEPTPAPTTSATAEPEKPEPQNALTEKFTGYEWKALSEFRKLVPESLVKAYEKPEAKTTAITLWGVRIDPNNLVDARTSVVLMKFLRARNLNPTVAAEMFVATLRWRDEFKVDDALKEEFPQDVFGQLGHIYGRDKEGRPVVYNVYGGNSDLDAVFGDVDRFLRWRVAFMEKSIAMLDFANVDQTIQIHDYAGVNMSSRTPASKAAASQASNIFSSHYPELLYKKFFVNVPGYMSWLFWIFKTIIPSATFAKMSVVGSSPKSIGKALLPFIATEELPKRYGGSATAEVFEKK</sequence>
<dbReference type="AlphaFoldDB" id="A0A8H7D2Q8"/>
<dbReference type="EMBL" id="JACAZI010000007">
    <property type="protein sequence ID" value="KAF7356876.1"/>
    <property type="molecule type" value="Genomic_DNA"/>
</dbReference>
<feature type="compositionally biased region" description="Low complexity" evidence="1">
    <location>
        <begin position="65"/>
        <end position="81"/>
    </location>
</feature>
<dbReference type="InterPro" id="IPR001251">
    <property type="entry name" value="CRAL-TRIO_dom"/>
</dbReference>
<dbReference type="Pfam" id="PF00650">
    <property type="entry name" value="CRAL_TRIO"/>
    <property type="match status" value="1"/>
</dbReference>
<dbReference type="PROSITE" id="PS50191">
    <property type="entry name" value="CRAL_TRIO"/>
    <property type="match status" value="1"/>
</dbReference>
<keyword evidence="4" id="KW-1185">Reference proteome</keyword>
<feature type="compositionally biased region" description="Pro residues" evidence="1">
    <location>
        <begin position="49"/>
        <end position="64"/>
    </location>
</feature>
<dbReference type="SUPFAM" id="SSF46938">
    <property type="entry name" value="CRAL/TRIO N-terminal domain"/>
    <property type="match status" value="1"/>
</dbReference>
<comment type="caution">
    <text evidence="3">The sequence shown here is derived from an EMBL/GenBank/DDBJ whole genome shotgun (WGS) entry which is preliminary data.</text>
</comment>
<reference evidence="3" key="1">
    <citation type="submission" date="2020-05" db="EMBL/GenBank/DDBJ databases">
        <title>Mycena genomes resolve the evolution of fungal bioluminescence.</title>
        <authorList>
            <person name="Tsai I.J."/>
        </authorList>
    </citation>
    <scope>NUCLEOTIDE SEQUENCE</scope>
    <source>
        <strain evidence="3">CCC161011</strain>
    </source>
</reference>
<dbReference type="InterPro" id="IPR036865">
    <property type="entry name" value="CRAL-TRIO_dom_sf"/>
</dbReference>
<evidence type="ECO:0000313" key="3">
    <source>
        <dbReference type="EMBL" id="KAF7356876.1"/>
    </source>
</evidence>
<dbReference type="InterPro" id="IPR044834">
    <property type="entry name" value="PATL"/>
</dbReference>
<accession>A0A8H7D2Q8</accession>
<proteinExistence type="predicted"/>
<feature type="region of interest" description="Disordered" evidence="1">
    <location>
        <begin position="1"/>
        <end position="89"/>
    </location>
</feature>
<feature type="compositionally biased region" description="Low complexity" evidence="1">
    <location>
        <begin position="1"/>
        <end position="18"/>
    </location>
</feature>
<dbReference type="SMART" id="SM00516">
    <property type="entry name" value="SEC14"/>
    <property type="match status" value="1"/>
</dbReference>
<gene>
    <name evidence="3" type="ORF">MVEN_01023400</name>
</gene>
<feature type="domain" description="CRAL-TRIO" evidence="2">
    <location>
        <begin position="180"/>
        <end position="356"/>
    </location>
</feature>
<protein>
    <submittedName>
        <fullName evidence="3">CRAL-TRIO domain-containing protein</fullName>
    </submittedName>
</protein>
<dbReference type="InterPro" id="IPR036273">
    <property type="entry name" value="CRAL/TRIO_N_dom_sf"/>
</dbReference>
<dbReference type="Gene3D" id="3.40.525.10">
    <property type="entry name" value="CRAL-TRIO lipid binding domain"/>
    <property type="match status" value="1"/>
</dbReference>
<dbReference type="OrthoDB" id="75724at2759"/>
<feature type="compositionally biased region" description="Low complexity" evidence="1">
    <location>
        <begin position="31"/>
        <end position="46"/>
    </location>
</feature>
<feature type="compositionally biased region" description="Pro residues" evidence="1">
    <location>
        <begin position="19"/>
        <end position="30"/>
    </location>
</feature>
<evidence type="ECO:0000313" key="4">
    <source>
        <dbReference type="Proteomes" id="UP000620124"/>
    </source>
</evidence>
<evidence type="ECO:0000259" key="2">
    <source>
        <dbReference type="PROSITE" id="PS50191"/>
    </source>
</evidence>
<organism evidence="3 4">
    <name type="scientific">Mycena venus</name>
    <dbReference type="NCBI Taxonomy" id="2733690"/>
    <lineage>
        <taxon>Eukaryota</taxon>
        <taxon>Fungi</taxon>
        <taxon>Dikarya</taxon>
        <taxon>Basidiomycota</taxon>
        <taxon>Agaricomycotina</taxon>
        <taxon>Agaricomycetes</taxon>
        <taxon>Agaricomycetidae</taxon>
        <taxon>Agaricales</taxon>
        <taxon>Marasmiineae</taxon>
        <taxon>Mycenaceae</taxon>
        <taxon>Mycena</taxon>
    </lineage>
</organism>
<dbReference type="CDD" id="cd00170">
    <property type="entry name" value="SEC14"/>
    <property type="match status" value="1"/>
</dbReference>
<evidence type="ECO:0000256" key="1">
    <source>
        <dbReference type="SAM" id="MobiDB-lite"/>
    </source>
</evidence>
<dbReference type="Proteomes" id="UP000620124">
    <property type="component" value="Unassembled WGS sequence"/>
</dbReference>